<keyword evidence="2" id="KW-0472">Membrane</keyword>
<keyword evidence="4" id="KW-1185">Reference proteome</keyword>
<organism evidence="3 4">
    <name type="scientific">Lentinula aciculospora</name>
    <dbReference type="NCBI Taxonomy" id="153920"/>
    <lineage>
        <taxon>Eukaryota</taxon>
        <taxon>Fungi</taxon>
        <taxon>Dikarya</taxon>
        <taxon>Basidiomycota</taxon>
        <taxon>Agaricomycotina</taxon>
        <taxon>Agaricomycetes</taxon>
        <taxon>Agaricomycetidae</taxon>
        <taxon>Agaricales</taxon>
        <taxon>Marasmiineae</taxon>
        <taxon>Omphalotaceae</taxon>
        <taxon>Lentinula</taxon>
    </lineage>
</organism>
<accession>A0A9W9A991</accession>
<evidence type="ECO:0000313" key="4">
    <source>
        <dbReference type="Proteomes" id="UP001150266"/>
    </source>
</evidence>
<reference evidence="3" key="1">
    <citation type="submission" date="2022-08" db="EMBL/GenBank/DDBJ databases">
        <title>A Global Phylogenomic Analysis of the Shiitake Genus Lentinula.</title>
        <authorList>
            <consortium name="DOE Joint Genome Institute"/>
            <person name="Sierra-Patev S."/>
            <person name="Min B."/>
            <person name="Naranjo-Ortiz M."/>
            <person name="Looney B."/>
            <person name="Konkel Z."/>
            <person name="Slot J.C."/>
            <person name="Sakamoto Y."/>
            <person name="Steenwyk J.L."/>
            <person name="Rokas A."/>
            <person name="Carro J."/>
            <person name="Camarero S."/>
            <person name="Ferreira P."/>
            <person name="Molpeceres G."/>
            <person name="Ruiz-Duenas F.J."/>
            <person name="Serrano A."/>
            <person name="Henrissat B."/>
            <person name="Drula E."/>
            <person name="Hughes K.W."/>
            <person name="Mata J.L."/>
            <person name="Ishikawa N.K."/>
            <person name="Vargas-Isla R."/>
            <person name="Ushijima S."/>
            <person name="Smith C.A."/>
            <person name="Ahrendt S."/>
            <person name="Andreopoulos W."/>
            <person name="He G."/>
            <person name="Labutti K."/>
            <person name="Lipzen A."/>
            <person name="Ng V."/>
            <person name="Riley R."/>
            <person name="Sandor L."/>
            <person name="Barry K."/>
            <person name="Martinez A.T."/>
            <person name="Xiao Y."/>
            <person name="Gibbons J.G."/>
            <person name="Terashima K."/>
            <person name="Grigoriev I.V."/>
            <person name="Hibbett D.S."/>
        </authorList>
    </citation>
    <scope>NUCLEOTIDE SEQUENCE</scope>
    <source>
        <strain evidence="3">JLM2183</strain>
    </source>
</reference>
<feature type="compositionally biased region" description="Low complexity" evidence="1">
    <location>
        <begin position="202"/>
        <end position="217"/>
    </location>
</feature>
<dbReference type="OrthoDB" id="3032361at2759"/>
<evidence type="ECO:0000256" key="1">
    <source>
        <dbReference type="SAM" id="MobiDB-lite"/>
    </source>
</evidence>
<feature type="transmembrane region" description="Helical" evidence="2">
    <location>
        <begin position="12"/>
        <end position="32"/>
    </location>
</feature>
<comment type="caution">
    <text evidence="3">The sequence shown here is derived from an EMBL/GenBank/DDBJ whole genome shotgun (WGS) entry which is preliminary data.</text>
</comment>
<keyword evidence="2" id="KW-0812">Transmembrane</keyword>
<evidence type="ECO:0008006" key="5">
    <source>
        <dbReference type="Google" id="ProtNLM"/>
    </source>
</evidence>
<protein>
    <recommendedName>
        <fullName evidence="5">Mid2 domain-containing protein</fullName>
    </recommendedName>
</protein>
<dbReference type="EMBL" id="JAOTPV010000010">
    <property type="protein sequence ID" value="KAJ4477509.1"/>
    <property type="molecule type" value="Genomic_DNA"/>
</dbReference>
<evidence type="ECO:0000313" key="3">
    <source>
        <dbReference type="EMBL" id="KAJ4477509.1"/>
    </source>
</evidence>
<feature type="region of interest" description="Disordered" evidence="1">
    <location>
        <begin position="286"/>
        <end position="309"/>
    </location>
</feature>
<dbReference type="Proteomes" id="UP001150266">
    <property type="component" value="Unassembled WGS sequence"/>
</dbReference>
<feature type="compositionally biased region" description="Low complexity" evidence="1">
    <location>
        <begin position="148"/>
        <end position="176"/>
    </location>
</feature>
<dbReference type="AlphaFoldDB" id="A0A9W9A991"/>
<keyword evidence="2" id="KW-1133">Transmembrane helix</keyword>
<name>A0A9W9A991_9AGAR</name>
<feature type="region of interest" description="Disordered" evidence="1">
    <location>
        <begin position="142"/>
        <end position="176"/>
    </location>
</feature>
<gene>
    <name evidence="3" type="ORF">J3R30DRAFT_3703949</name>
</gene>
<proteinExistence type="predicted"/>
<feature type="region of interest" description="Disordered" evidence="1">
    <location>
        <begin position="202"/>
        <end position="228"/>
    </location>
</feature>
<evidence type="ECO:0000256" key="2">
    <source>
        <dbReference type="SAM" id="Phobius"/>
    </source>
</evidence>
<sequence length="347" mass="36915">MDICHANIYPTRLLGLIFTVVFGSVCSFQFSIDPSPAGVEQTYQIIWNYVEDEAPNNFFGIEVQGENGYIQWLGFFNSSGSTFAPGLPFAGFFTLAAYTNVPGANNGTFFTTLITAQSQSAPTISSLTQFASTIFPLTQSASTTSLNQSTPPSTSVSITTMSSQSTLSSSGKTVSLSSTASSTTSILNTDSSSLGPFTSGFTSSSTSSSISSRTASSLPPPSTNSKPNKDMVIIGVCSSVGALIVFILLGFYCMRKRRKIQSENKKLAATPYAYTHNAKRIVATLAPGPSSSSSHTRLPPSKRSADAALDPGLTHAHHVQLSRNTRHMRVLYDTSPPSYRELSNVIG</sequence>
<feature type="transmembrane region" description="Helical" evidence="2">
    <location>
        <begin position="231"/>
        <end position="252"/>
    </location>
</feature>